<protein>
    <submittedName>
        <fullName evidence="1">Uncharacterized protein</fullName>
    </submittedName>
</protein>
<proteinExistence type="predicted"/>
<comment type="caution">
    <text evidence="1">The sequence shown here is derived from an EMBL/GenBank/DDBJ whole genome shotgun (WGS) entry which is preliminary data.</text>
</comment>
<dbReference type="AlphaFoldDB" id="A0A316KZC5"/>
<evidence type="ECO:0000313" key="2">
    <source>
        <dbReference type="Proteomes" id="UP000245762"/>
    </source>
</evidence>
<evidence type="ECO:0000313" key="1">
    <source>
        <dbReference type="EMBL" id="PWL39562.1"/>
    </source>
</evidence>
<organism evidence="1 2">
    <name type="scientific">Flagellimonas aquimarina</name>
    <dbReference type="NCBI Taxonomy" id="2201895"/>
    <lineage>
        <taxon>Bacteria</taxon>
        <taxon>Pseudomonadati</taxon>
        <taxon>Bacteroidota</taxon>
        <taxon>Flavobacteriia</taxon>
        <taxon>Flavobacteriales</taxon>
        <taxon>Flavobacteriaceae</taxon>
        <taxon>Flagellimonas</taxon>
    </lineage>
</organism>
<accession>A0A316KZC5</accession>
<dbReference type="Proteomes" id="UP000245762">
    <property type="component" value="Unassembled WGS sequence"/>
</dbReference>
<name>A0A316KZC5_9FLAO</name>
<keyword evidence="2" id="KW-1185">Reference proteome</keyword>
<reference evidence="1 2" key="1">
    <citation type="submission" date="2018-05" db="EMBL/GenBank/DDBJ databases">
        <title>Complete genome sequence of Flagellimonas aquimarina ECD12 isolated from seaweed Ecklonia cava.</title>
        <authorList>
            <person name="Choi S."/>
            <person name="Seong C."/>
        </authorList>
    </citation>
    <scope>NUCLEOTIDE SEQUENCE [LARGE SCALE GENOMIC DNA]</scope>
    <source>
        <strain evidence="1 2">ECD12</strain>
    </source>
</reference>
<dbReference type="EMBL" id="QGEG01000001">
    <property type="protein sequence ID" value="PWL39562.1"/>
    <property type="molecule type" value="Genomic_DNA"/>
</dbReference>
<gene>
    <name evidence="1" type="ORF">DKG77_01630</name>
</gene>
<sequence>MLVFLGVLISKAQDIVLEKQLPEGFKIKRAFQIPNKTNNNLGLFFFNKKESKAFLFDNSMNEKSSIEFDAILNKYSSPLGGIVTNQNKFIFIVCNNTSDKFAVGEFDFNSKKAKFKGSEIELKKERFLQHFAVEGSFYILTINNRSSILNLYRFNNQGEHKKEVIDLGETNFRHWNNNIVPLTTLLYSPFGKALETPLQKINTKTPNSLEITASPSKMFIENNKLYLALESNRSVTQAITIDLDNFSKTVTTFNKPFIANVVNGRKSNSFIFDNKYFGVTGASDIVKMEIKDFDTREVLKTYEIKKGENIPFKNAAIYFEGTGLGNRSKQIDNTNRFLRNISRSEVGISVFNQNGNNVITLGSFKEGVSGFGIGYGPIAAVYSYTTTKSTFIKCKFDKNYNYLEGVVKSNVLDSLKKFVDENGKGSHEEFTKVSDGYLYGSFNKSLNKYVVRRF</sequence>